<protein>
    <recommendedName>
        <fullName evidence="6">F-box domain-containing protein</fullName>
    </recommendedName>
</protein>
<dbReference type="CDD" id="cd22160">
    <property type="entry name" value="F-box_AtFBL13-like"/>
    <property type="match status" value="1"/>
</dbReference>
<dbReference type="SUPFAM" id="SSF81383">
    <property type="entry name" value="F-box domain"/>
    <property type="match status" value="1"/>
</dbReference>
<dbReference type="Proteomes" id="UP001231189">
    <property type="component" value="Unassembled WGS sequence"/>
</dbReference>
<comment type="caution">
    <text evidence="4">The sequence shown here is derived from an EMBL/GenBank/DDBJ whole genome shotgun (WGS) entry which is preliminary data.</text>
</comment>
<dbReference type="SUPFAM" id="SSF52047">
    <property type="entry name" value="RNI-like"/>
    <property type="match status" value="1"/>
</dbReference>
<dbReference type="InterPro" id="IPR053781">
    <property type="entry name" value="F-box_AtFBL13-like"/>
</dbReference>
<dbReference type="InterPro" id="IPR055302">
    <property type="entry name" value="F-box_dom-containing"/>
</dbReference>
<sequence>MEIEMEAGGPSSKRRRSVLPGEDGDGRGVHRISNLPDAVLGEIISLLPTKDGARTRILASRWRHLWRSAPLNLECRDLGQLAGVVVSRILSSHQGPGRRFCIPHGSIAYQSATTMDAWLRSPALDNLQELHLWYGPHRPLPASTLRFSNTLRVFTIRGCHLSNSTVQALHFPLLKQLGVAHVTVSECSLHSLIASCPILECAPLDSVPSGSTPLVLKELLSLAAGLLMNLDFMPSVTLI</sequence>
<dbReference type="EMBL" id="JAUUTY010000005">
    <property type="protein sequence ID" value="KAK1627141.1"/>
    <property type="molecule type" value="Genomic_DNA"/>
</dbReference>
<dbReference type="InterPro" id="IPR001810">
    <property type="entry name" value="F-box_dom"/>
</dbReference>
<evidence type="ECO:0000313" key="4">
    <source>
        <dbReference type="EMBL" id="KAK1627141.1"/>
    </source>
</evidence>
<dbReference type="AlphaFoldDB" id="A0AAD8RJM1"/>
<feature type="region of interest" description="Disordered" evidence="1">
    <location>
        <begin position="1"/>
        <end position="27"/>
    </location>
</feature>
<reference evidence="4" key="1">
    <citation type="submission" date="2023-07" db="EMBL/GenBank/DDBJ databases">
        <title>A chromosome-level genome assembly of Lolium multiflorum.</title>
        <authorList>
            <person name="Chen Y."/>
            <person name="Copetti D."/>
            <person name="Kolliker R."/>
            <person name="Studer B."/>
        </authorList>
    </citation>
    <scope>NUCLEOTIDE SEQUENCE</scope>
    <source>
        <strain evidence="4">02402/16</strain>
        <tissue evidence="4">Leaf</tissue>
    </source>
</reference>
<keyword evidence="5" id="KW-1185">Reference proteome</keyword>
<evidence type="ECO:0000259" key="2">
    <source>
        <dbReference type="Pfam" id="PF00646"/>
    </source>
</evidence>
<dbReference type="InterPro" id="IPR036047">
    <property type="entry name" value="F-box-like_dom_sf"/>
</dbReference>
<evidence type="ECO:0000313" key="5">
    <source>
        <dbReference type="Proteomes" id="UP001231189"/>
    </source>
</evidence>
<organism evidence="4 5">
    <name type="scientific">Lolium multiflorum</name>
    <name type="common">Italian ryegrass</name>
    <name type="synonym">Lolium perenne subsp. multiflorum</name>
    <dbReference type="NCBI Taxonomy" id="4521"/>
    <lineage>
        <taxon>Eukaryota</taxon>
        <taxon>Viridiplantae</taxon>
        <taxon>Streptophyta</taxon>
        <taxon>Embryophyta</taxon>
        <taxon>Tracheophyta</taxon>
        <taxon>Spermatophyta</taxon>
        <taxon>Magnoliopsida</taxon>
        <taxon>Liliopsida</taxon>
        <taxon>Poales</taxon>
        <taxon>Poaceae</taxon>
        <taxon>BOP clade</taxon>
        <taxon>Pooideae</taxon>
        <taxon>Poodae</taxon>
        <taxon>Poeae</taxon>
        <taxon>Poeae Chloroplast Group 2 (Poeae type)</taxon>
        <taxon>Loliodinae</taxon>
        <taxon>Loliinae</taxon>
        <taxon>Lolium</taxon>
    </lineage>
</organism>
<dbReference type="Pfam" id="PF24758">
    <property type="entry name" value="LRR_At5g56370"/>
    <property type="match status" value="1"/>
</dbReference>
<feature type="domain" description="F-box/LRR-repeat protein 15/At3g58940/PEG3-like LRR" evidence="3">
    <location>
        <begin position="115"/>
        <end position="204"/>
    </location>
</feature>
<evidence type="ECO:0000259" key="3">
    <source>
        <dbReference type="Pfam" id="PF24758"/>
    </source>
</evidence>
<dbReference type="InterPro" id="IPR032675">
    <property type="entry name" value="LRR_dom_sf"/>
</dbReference>
<dbReference type="Gene3D" id="3.80.10.10">
    <property type="entry name" value="Ribonuclease Inhibitor"/>
    <property type="match status" value="1"/>
</dbReference>
<evidence type="ECO:0008006" key="6">
    <source>
        <dbReference type="Google" id="ProtNLM"/>
    </source>
</evidence>
<dbReference type="PANTHER" id="PTHR32141:SF123">
    <property type="entry name" value="F-BOX DOMAIN-CONTAINING PROTEIN"/>
    <property type="match status" value="1"/>
</dbReference>
<gene>
    <name evidence="4" type="ORF">QYE76_001456</name>
</gene>
<accession>A0AAD8RJM1</accession>
<dbReference type="InterPro" id="IPR055411">
    <property type="entry name" value="LRR_FXL15/At3g58940/PEG3-like"/>
</dbReference>
<feature type="domain" description="F-box" evidence="2">
    <location>
        <begin position="32"/>
        <end position="72"/>
    </location>
</feature>
<proteinExistence type="predicted"/>
<name>A0AAD8RJM1_LOLMU</name>
<evidence type="ECO:0000256" key="1">
    <source>
        <dbReference type="SAM" id="MobiDB-lite"/>
    </source>
</evidence>
<dbReference type="PANTHER" id="PTHR32141">
    <property type="match status" value="1"/>
</dbReference>
<dbReference type="Pfam" id="PF00646">
    <property type="entry name" value="F-box"/>
    <property type="match status" value="1"/>
</dbReference>